<comment type="function">
    <text evidence="12 15">Catalyzes the conversion of uracil and 5-phospho-alpha-D-ribose 1-diphosphate (PRPP) to UMP and diphosphate.</text>
</comment>
<sequence length="209" mass="23292">MKNLVVVDHPLIKHKLTIMRDKNTGPKEFRELLREITLLLAYEATRHLKCEEVEVETPITKTIGYRINDKDVVVVPILRAGLVMADGILELLPNASVGHIGIYRDPETLQAVEYYAKLPPLNDDKEVFLLDPMLATGVSSVKAIEILKENGAKKITLVALIAAPEGVEAVEKKYEDVKIYVAALDERLNDHGYIIPGLGDAGDRLFRTK</sequence>
<dbReference type="GO" id="GO:0005737">
    <property type="term" value="C:cytoplasm"/>
    <property type="evidence" value="ECO:0007669"/>
    <property type="project" value="UniProtKB-ARBA"/>
</dbReference>
<dbReference type="RefSeq" id="WP_038033826.1">
    <property type="nucleotide sequence ID" value="NZ_DAITJQ010000003.1"/>
</dbReference>
<comment type="pathway">
    <text evidence="1 15">Pyrimidine metabolism; UMP biosynthesis via salvage pathway; UMP from uracil: step 1/1.</text>
</comment>
<evidence type="ECO:0000256" key="11">
    <source>
        <dbReference type="ARBA" id="ARBA00052919"/>
    </source>
</evidence>
<organism evidence="17 18">
    <name type="scientific">Thermotoga petrophila</name>
    <dbReference type="NCBI Taxonomy" id="93929"/>
    <lineage>
        <taxon>Bacteria</taxon>
        <taxon>Thermotogati</taxon>
        <taxon>Thermotogota</taxon>
        <taxon>Thermotogae</taxon>
        <taxon>Thermotogales</taxon>
        <taxon>Thermotogaceae</taxon>
        <taxon>Thermotoga</taxon>
    </lineage>
</organism>
<evidence type="ECO:0000256" key="3">
    <source>
        <dbReference type="ARBA" id="ARBA00011894"/>
    </source>
</evidence>
<dbReference type="InterPro" id="IPR050054">
    <property type="entry name" value="UPRTase/APRTase"/>
</dbReference>
<dbReference type="InterPro" id="IPR005765">
    <property type="entry name" value="UPRT"/>
</dbReference>
<dbReference type="GO" id="GO:0005525">
    <property type="term" value="F:GTP binding"/>
    <property type="evidence" value="ECO:0007669"/>
    <property type="project" value="UniProtKB-KW"/>
</dbReference>
<dbReference type="GO" id="GO:0000287">
    <property type="term" value="F:magnesium ion binding"/>
    <property type="evidence" value="ECO:0007669"/>
    <property type="project" value="UniProtKB-UniRule"/>
</dbReference>
<dbReference type="Proteomes" id="UP000058636">
    <property type="component" value="Unassembled WGS sequence"/>
</dbReference>
<gene>
    <name evidence="15" type="primary">upp</name>
    <name evidence="17" type="ORF">XD57_0012</name>
</gene>
<evidence type="ECO:0000256" key="6">
    <source>
        <dbReference type="ARBA" id="ARBA00022679"/>
    </source>
</evidence>
<evidence type="ECO:0000313" key="17">
    <source>
        <dbReference type="EMBL" id="KUK23855.1"/>
    </source>
</evidence>
<evidence type="ECO:0000256" key="4">
    <source>
        <dbReference type="ARBA" id="ARBA00022533"/>
    </source>
</evidence>
<dbReference type="EMBL" id="LGFG01000001">
    <property type="protein sequence ID" value="KUK23855.1"/>
    <property type="molecule type" value="Genomic_DNA"/>
</dbReference>
<feature type="binding site" evidence="15">
    <location>
        <begin position="199"/>
        <end position="201"/>
    </location>
    <ligand>
        <name>uracil</name>
        <dbReference type="ChEBI" id="CHEBI:17568"/>
    </ligand>
</feature>
<evidence type="ECO:0000256" key="15">
    <source>
        <dbReference type="HAMAP-Rule" id="MF_01218"/>
    </source>
</evidence>
<feature type="binding site" evidence="15">
    <location>
        <position position="194"/>
    </location>
    <ligand>
        <name>uracil</name>
        <dbReference type="ChEBI" id="CHEBI:17568"/>
    </ligand>
</feature>
<dbReference type="SUPFAM" id="SSF53271">
    <property type="entry name" value="PRTase-like"/>
    <property type="match status" value="1"/>
</dbReference>
<evidence type="ECO:0000256" key="8">
    <source>
        <dbReference type="ARBA" id="ARBA00022842"/>
    </source>
</evidence>
<keyword evidence="5 15" id="KW-0328">Glycosyltransferase</keyword>
<feature type="binding site" evidence="15">
    <location>
        <position position="79"/>
    </location>
    <ligand>
        <name>5-phospho-alpha-D-ribose 1-diphosphate</name>
        <dbReference type="ChEBI" id="CHEBI:58017"/>
    </ligand>
</feature>
<accession>A0A101ES99</accession>
<evidence type="ECO:0000256" key="5">
    <source>
        <dbReference type="ARBA" id="ARBA00022676"/>
    </source>
</evidence>
<evidence type="ECO:0000256" key="14">
    <source>
        <dbReference type="ARBA" id="ARBA00079807"/>
    </source>
</evidence>
<dbReference type="AlphaFoldDB" id="A0A101ES99"/>
<comment type="similarity">
    <text evidence="2 15">Belongs to the UPRTase family.</text>
</comment>
<dbReference type="NCBIfam" id="TIGR01091">
    <property type="entry name" value="upp"/>
    <property type="match status" value="1"/>
</dbReference>
<keyword evidence="8 15" id="KW-0460">Magnesium</keyword>
<keyword evidence="6 15" id="KW-0808">Transferase</keyword>
<dbReference type="InterPro" id="IPR029057">
    <property type="entry name" value="PRTase-like"/>
</dbReference>
<evidence type="ECO:0000259" key="16">
    <source>
        <dbReference type="Pfam" id="PF14681"/>
    </source>
</evidence>
<dbReference type="InterPro" id="IPR034332">
    <property type="entry name" value="Upp_B"/>
</dbReference>
<feature type="binding site" evidence="15">
    <location>
        <position position="104"/>
    </location>
    <ligand>
        <name>5-phospho-alpha-D-ribose 1-diphosphate</name>
        <dbReference type="ChEBI" id="CHEBI:58017"/>
    </ligand>
</feature>
<keyword evidence="4 15" id="KW-0021">Allosteric enzyme</keyword>
<dbReference type="FunFam" id="3.40.50.2020:FF:000003">
    <property type="entry name" value="Uracil phosphoribosyltransferase"/>
    <property type="match status" value="1"/>
</dbReference>
<comment type="cofactor">
    <cofactor evidence="15">
        <name>Mg(2+)</name>
        <dbReference type="ChEBI" id="CHEBI:18420"/>
    </cofactor>
    <text evidence="15">Binds 1 Mg(2+) ion per subunit. The magnesium is bound as Mg-PRPP.</text>
</comment>
<dbReference type="PANTHER" id="PTHR32315">
    <property type="entry name" value="ADENINE PHOSPHORIBOSYLTRANSFERASE"/>
    <property type="match status" value="1"/>
</dbReference>
<reference evidence="17 18" key="1">
    <citation type="journal article" date="2015" name="MBio">
        <title>Genome-Resolved Metagenomic Analysis Reveals Roles for Candidate Phyla and Other Microbial Community Members in Biogeochemical Transformations in Oil Reservoirs.</title>
        <authorList>
            <person name="Hu P."/>
            <person name="Tom L."/>
            <person name="Singh A."/>
            <person name="Thomas B.C."/>
            <person name="Baker B.J."/>
            <person name="Piceno Y.M."/>
            <person name="Andersen G.L."/>
            <person name="Banfield J.F."/>
        </authorList>
    </citation>
    <scope>NUCLEOTIDE SEQUENCE [LARGE SCALE GENOMIC DNA]</scope>
    <source>
        <strain evidence="17">46_26</strain>
    </source>
</reference>
<protein>
    <recommendedName>
        <fullName evidence="13 15">Uracil phosphoribosyltransferase</fullName>
        <ecNumber evidence="3 15">2.4.2.9</ecNumber>
    </recommendedName>
    <alternativeName>
        <fullName evidence="10 15">UMP pyrophosphorylase</fullName>
    </alternativeName>
    <alternativeName>
        <fullName evidence="14 15">UPRTase</fullName>
    </alternativeName>
</protein>
<comment type="catalytic activity">
    <reaction evidence="11 15">
        <text>UMP + diphosphate = 5-phospho-alpha-D-ribose 1-diphosphate + uracil</text>
        <dbReference type="Rhea" id="RHEA:13017"/>
        <dbReference type="ChEBI" id="CHEBI:17568"/>
        <dbReference type="ChEBI" id="CHEBI:33019"/>
        <dbReference type="ChEBI" id="CHEBI:57865"/>
        <dbReference type="ChEBI" id="CHEBI:58017"/>
        <dbReference type="EC" id="2.4.2.9"/>
    </reaction>
</comment>
<name>A0A101ES99_9THEM</name>
<feature type="domain" description="Phosphoribosyltransferase" evidence="16">
    <location>
        <begin position="6"/>
        <end position="208"/>
    </location>
</feature>
<dbReference type="Gene3D" id="3.40.50.2020">
    <property type="match status" value="1"/>
</dbReference>
<dbReference type="UniPathway" id="UPA00574">
    <property type="reaction ID" value="UER00636"/>
</dbReference>
<keyword evidence="9 15" id="KW-0342">GTP-binding</keyword>
<dbReference type="InterPro" id="IPR000836">
    <property type="entry name" value="PRTase_dom"/>
</dbReference>
<evidence type="ECO:0000256" key="13">
    <source>
        <dbReference type="ARBA" id="ARBA00072146"/>
    </source>
</evidence>
<dbReference type="CDD" id="cd06223">
    <property type="entry name" value="PRTases_typeI"/>
    <property type="match status" value="1"/>
</dbReference>
<evidence type="ECO:0000313" key="18">
    <source>
        <dbReference type="Proteomes" id="UP000058636"/>
    </source>
</evidence>
<evidence type="ECO:0000256" key="10">
    <source>
        <dbReference type="ARBA" id="ARBA00031082"/>
    </source>
</evidence>
<dbReference type="GO" id="GO:0044206">
    <property type="term" value="P:UMP salvage"/>
    <property type="evidence" value="ECO:0007669"/>
    <property type="project" value="UniProtKB-UniRule"/>
</dbReference>
<evidence type="ECO:0000256" key="12">
    <source>
        <dbReference type="ARBA" id="ARBA00056901"/>
    </source>
</evidence>
<keyword evidence="7 15" id="KW-0547">Nucleotide-binding</keyword>
<dbReference type="NCBIfam" id="NF001097">
    <property type="entry name" value="PRK00129.1"/>
    <property type="match status" value="1"/>
</dbReference>
<dbReference type="HAMAP" id="MF_01218_B">
    <property type="entry name" value="Upp_B"/>
    <property type="match status" value="1"/>
</dbReference>
<feature type="binding site" evidence="15">
    <location>
        <position position="200"/>
    </location>
    <ligand>
        <name>5-phospho-alpha-D-ribose 1-diphosphate</name>
        <dbReference type="ChEBI" id="CHEBI:58017"/>
    </ligand>
</feature>
<dbReference type="PANTHER" id="PTHR32315:SF4">
    <property type="entry name" value="URACIL PHOSPHORIBOSYLTRANSFERASE, CHLOROPLASTIC"/>
    <property type="match status" value="1"/>
</dbReference>
<dbReference type="EC" id="2.4.2.9" evidence="3 15"/>
<dbReference type="GO" id="GO:0006223">
    <property type="term" value="P:uracil salvage"/>
    <property type="evidence" value="ECO:0007669"/>
    <property type="project" value="InterPro"/>
</dbReference>
<evidence type="ECO:0000256" key="2">
    <source>
        <dbReference type="ARBA" id="ARBA00009516"/>
    </source>
</evidence>
<proteinExistence type="inferred from homology"/>
<evidence type="ECO:0000256" key="1">
    <source>
        <dbReference type="ARBA" id="ARBA00005180"/>
    </source>
</evidence>
<evidence type="ECO:0000256" key="7">
    <source>
        <dbReference type="ARBA" id="ARBA00022741"/>
    </source>
</evidence>
<comment type="activity regulation">
    <text evidence="15">Allosterically activated by GTP.</text>
</comment>
<dbReference type="Pfam" id="PF14681">
    <property type="entry name" value="UPRTase"/>
    <property type="match status" value="1"/>
</dbReference>
<evidence type="ECO:0000256" key="9">
    <source>
        <dbReference type="ARBA" id="ARBA00023134"/>
    </source>
</evidence>
<feature type="binding site" evidence="15">
    <location>
        <begin position="131"/>
        <end position="139"/>
    </location>
    <ligand>
        <name>5-phospho-alpha-D-ribose 1-diphosphate</name>
        <dbReference type="ChEBI" id="CHEBI:58017"/>
    </ligand>
</feature>
<comment type="caution">
    <text evidence="17">The sequence shown here is derived from an EMBL/GenBank/DDBJ whole genome shotgun (WGS) entry which is preliminary data.</text>
</comment>
<dbReference type="GO" id="GO:0004845">
    <property type="term" value="F:uracil phosphoribosyltransferase activity"/>
    <property type="evidence" value="ECO:0007669"/>
    <property type="project" value="UniProtKB-UniRule"/>
</dbReference>
<dbReference type="PATRIC" id="fig|93930.3.peg.1252"/>